<name>A0ABQ0Q172_9PROT</name>
<keyword evidence="2" id="KW-0472">Membrane</keyword>
<dbReference type="EMBL" id="BAPV01000007">
    <property type="protein sequence ID" value="GBQ86616.1"/>
    <property type="molecule type" value="Genomic_DNA"/>
</dbReference>
<protein>
    <submittedName>
        <fullName evidence="3">Iron-regulated membrane protein</fullName>
    </submittedName>
</protein>
<gene>
    <name evidence="3" type="ORF">AA0535_1062</name>
</gene>
<proteinExistence type="predicted"/>
<keyword evidence="4" id="KW-1185">Reference proteome</keyword>
<comment type="caution">
    <text evidence="3">The sequence shown here is derived from an EMBL/GenBank/DDBJ whole genome shotgun (WGS) entry which is preliminary data.</text>
</comment>
<reference evidence="3" key="1">
    <citation type="submission" date="2013-04" db="EMBL/GenBank/DDBJ databases">
        <title>The genome sequencing project of 58 acetic acid bacteria.</title>
        <authorList>
            <person name="Okamoto-Kainuma A."/>
            <person name="Ishikawa M."/>
            <person name="Umino S."/>
            <person name="Koizumi Y."/>
            <person name="Shiwa Y."/>
            <person name="Yoshikawa H."/>
            <person name="Matsutani M."/>
            <person name="Matsushita K."/>
        </authorList>
    </citation>
    <scope>NUCLEOTIDE SEQUENCE</scope>
    <source>
        <strain evidence="3">NRIC 0535</strain>
    </source>
</reference>
<evidence type="ECO:0000313" key="3">
    <source>
        <dbReference type="EMBL" id="GBQ86616.1"/>
    </source>
</evidence>
<dbReference type="PANTHER" id="PTHR34219:SF5">
    <property type="entry name" value="BLR4505 PROTEIN"/>
    <property type="match status" value="1"/>
</dbReference>
<dbReference type="Pfam" id="PF03929">
    <property type="entry name" value="PepSY_TM"/>
    <property type="match status" value="1"/>
</dbReference>
<feature type="region of interest" description="Disordered" evidence="1">
    <location>
        <begin position="382"/>
        <end position="412"/>
    </location>
</feature>
<feature type="transmembrane region" description="Helical" evidence="2">
    <location>
        <begin position="143"/>
        <end position="165"/>
    </location>
</feature>
<sequence length="412" mass="45083">MLLLHRYVGLVLAPLLVVIGLTGSISVFRVELDRMINPDFFVTAHESAALPLGRIVETIRSRHPGQTLIAVDYRPAPHGTIHAYLSPATDKAGRTLPDEFFLDPSDAKELGSRVAEGCCLARRVLIPFIYRVHYSLAAGPTGLWIVGITALVWSLDCLNGILLTLPPVTPPWRRGFWPGWKKAWLIARPRSASRLFFDIHRAFGLWLWILLLGMAVSGVALSLGPQIFQPVVRTFFPMAAPVPPVPSPNGAHRLSLDEAESRAYGFVVAHGVTARPAALLLGTAPESAMFYLFSDDDSFPAGFGSPMITVDRETGAIIQSEFPPHGRLGDMILQFQDPFHSGRLAGLAGRILVCFSGVVTSLLSITGILIWQRKRRARLEAARKVMSRQAPDPDRAPPNHTPCAQPNKPGRV</sequence>
<dbReference type="PANTHER" id="PTHR34219">
    <property type="entry name" value="IRON-REGULATED INNER MEMBRANE PROTEIN-RELATED"/>
    <property type="match status" value="1"/>
</dbReference>
<dbReference type="Proteomes" id="UP001062776">
    <property type="component" value="Unassembled WGS sequence"/>
</dbReference>
<evidence type="ECO:0000256" key="1">
    <source>
        <dbReference type="SAM" id="MobiDB-lite"/>
    </source>
</evidence>
<accession>A0ABQ0Q172</accession>
<feature type="transmembrane region" description="Helical" evidence="2">
    <location>
        <begin position="7"/>
        <end position="28"/>
    </location>
</feature>
<evidence type="ECO:0000256" key="2">
    <source>
        <dbReference type="SAM" id="Phobius"/>
    </source>
</evidence>
<feature type="transmembrane region" description="Helical" evidence="2">
    <location>
        <begin position="347"/>
        <end position="371"/>
    </location>
</feature>
<keyword evidence="2" id="KW-1133">Transmembrane helix</keyword>
<dbReference type="InterPro" id="IPR005625">
    <property type="entry name" value="PepSY-ass_TM"/>
</dbReference>
<keyword evidence="2" id="KW-0812">Transmembrane</keyword>
<feature type="transmembrane region" description="Helical" evidence="2">
    <location>
        <begin position="203"/>
        <end position="228"/>
    </location>
</feature>
<evidence type="ECO:0000313" key="4">
    <source>
        <dbReference type="Proteomes" id="UP001062776"/>
    </source>
</evidence>
<organism evidence="3 4">
    <name type="scientific">Asaia krungthepensis NRIC 0535</name>
    <dbReference type="NCBI Taxonomy" id="1307925"/>
    <lineage>
        <taxon>Bacteria</taxon>
        <taxon>Pseudomonadati</taxon>
        <taxon>Pseudomonadota</taxon>
        <taxon>Alphaproteobacteria</taxon>
        <taxon>Acetobacterales</taxon>
        <taxon>Acetobacteraceae</taxon>
        <taxon>Asaia</taxon>
    </lineage>
</organism>